<evidence type="ECO:0000256" key="4">
    <source>
        <dbReference type="ARBA" id="ARBA00022964"/>
    </source>
</evidence>
<keyword evidence="6" id="KW-0732">Signal</keyword>
<dbReference type="EMBL" id="RDQH01000343">
    <property type="protein sequence ID" value="RXH68905.1"/>
    <property type="molecule type" value="Genomic_DNA"/>
</dbReference>
<evidence type="ECO:0000313" key="7">
    <source>
        <dbReference type="EMBL" id="RXH68905.1"/>
    </source>
</evidence>
<feature type="chain" id="PRO_5019821984" description="Secreted protein" evidence="6">
    <location>
        <begin position="28"/>
        <end position="149"/>
    </location>
</feature>
<reference evidence="7 8" key="1">
    <citation type="submission" date="2018-10" db="EMBL/GenBank/DDBJ databases">
        <title>A high-quality apple genome assembly.</title>
        <authorList>
            <person name="Hu J."/>
        </authorList>
    </citation>
    <scope>NUCLEOTIDE SEQUENCE [LARGE SCALE GENOMIC DNA]</scope>
    <source>
        <strain evidence="8">cv. HFTH1</strain>
        <tissue evidence="7">Young leaf</tissue>
    </source>
</reference>
<dbReference type="STRING" id="3750.A0A498HHE1"/>
<comment type="cofactor">
    <cofactor evidence="1">
        <name>Fe(2+)</name>
        <dbReference type="ChEBI" id="CHEBI:29033"/>
    </cofactor>
</comment>
<keyword evidence="4" id="KW-0223">Dioxygenase</keyword>
<dbReference type="AlphaFoldDB" id="A0A498HHE1"/>
<evidence type="ECO:0000256" key="5">
    <source>
        <dbReference type="ARBA" id="ARBA00023004"/>
    </source>
</evidence>
<keyword evidence="5" id="KW-0408">Iron</keyword>
<gene>
    <name evidence="7" type="ORF">DVH24_031238</name>
</gene>
<evidence type="ECO:0000256" key="2">
    <source>
        <dbReference type="ARBA" id="ARBA00006787"/>
    </source>
</evidence>
<proteinExistence type="inferred from homology"/>
<evidence type="ECO:0000256" key="6">
    <source>
        <dbReference type="SAM" id="SignalP"/>
    </source>
</evidence>
<keyword evidence="3" id="KW-0479">Metal-binding</keyword>
<comment type="similarity">
    <text evidence="2">Belongs to the carotenoid oxygenase family.</text>
</comment>
<evidence type="ECO:0000313" key="8">
    <source>
        <dbReference type="Proteomes" id="UP000290289"/>
    </source>
</evidence>
<keyword evidence="8" id="KW-1185">Reference proteome</keyword>
<name>A0A498HHE1_MALDO</name>
<dbReference type="InterPro" id="IPR004294">
    <property type="entry name" value="Carotenoid_Oase"/>
</dbReference>
<feature type="signal peptide" evidence="6">
    <location>
        <begin position="1"/>
        <end position="27"/>
    </location>
</feature>
<evidence type="ECO:0000256" key="1">
    <source>
        <dbReference type="ARBA" id="ARBA00001954"/>
    </source>
</evidence>
<evidence type="ECO:0000256" key="3">
    <source>
        <dbReference type="ARBA" id="ARBA00022723"/>
    </source>
</evidence>
<keyword evidence="4" id="KW-0560">Oxidoreductase</keyword>
<dbReference type="Proteomes" id="UP000290289">
    <property type="component" value="Chromosome 17"/>
</dbReference>
<accession>A0A498HHE1</accession>
<dbReference type="Pfam" id="PF03055">
    <property type="entry name" value="RPE65"/>
    <property type="match status" value="1"/>
</dbReference>
<sequence>MGWAVTRRRRGVVVLVCCSVSSIHVQTGICHIATPYDLRVCDHCRPHGANPLHKPVDGHHLFDDDDMVHVASIDSGSASYACRFTETQRLVQEREMGQQVFPKAIGELHGHSGIACLLLFFARGALGSSIKTRAQASQTPAWSTTTAAS</sequence>
<organism evidence="7 8">
    <name type="scientific">Malus domestica</name>
    <name type="common">Apple</name>
    <name type="synonym">Pyrus malus</name>
    <dbReference type="NCBI Taxonomy" id="3750"/>
    <lineage>
        <taxon>Eukaryota</taxon>
        <taxon>Viridiplantae</taxon>
        <taxon>Streptophyta</taxon>
        <taxon>Embryophyta</taxon>
        <taxon>Tracheophyta</taxon>
        <taxon>Spermatophyta</taxon>
        <taxon>Magnoliopsida</taxon>
        <taxon>eudicotyledons</taxon>
        <taxon>Gunneridae</taxon>
        <taxon>Pentapetalae</taxon>
        <taxon>rosids</taxon>
        <taxon>fabids</taxon>
        <taxon>Rosales</taxon>
        <taxon>Rosaceae</taxon>
        <taxon>Amygdaloideae</taxon>
        <taxon>Maleae</taxon>
        <taxon>Malus</taxon>
    </lineage>
</organism>
<evidence type="ECO:0008006" key="9">
    <source>
        <dbReference type="Google" id="ProtNLM"/>
    </source>
</evidence>
<dbReference type="GO" id="GO:0046872">
    <property type="term" value="F:metal ion binding"/>
    <property type="evidence" value="ECO:0007669"/>
    <property type="project" value="UniProtKB-KW"/>
</dbReference>
<dbReference type="GO" id="GO:0016702">
    <property type="term" value="F:oxidoreductase activity, acting on single donors with incorporation of molecular oxygen, incorporation of two atoms of oxygen"/>
    <property type="evidence" value="ECO:0007669"/>
    <property type="project" value="InterPro"/>
</dbReference>
<comment type="caution">
    <text evidence="7">The sequence shown here is derived from an EMBL/GenBank/DDBJ whole genome shotgun (WGS) entry which is preliminary data.</text>
</comment>
<protein>
    <recommendedName>
        <fullName evidence="9">Secreted protein</fullName>
    </recommendedName>
</protein>